<comment type="similarity">
    <text evidence="1">Belongs to the SH3BP5 family.</text>
</comment>
<dbReference type="PANTHER" id="PTHR19423:SF1">
    <property type="entry name" value="SH3 DOMAIN-BINDING PROTEIN 5"/>
    <property type="match status" value="1"/>
</dbReference>
<name>A0AAV7JU93_9METZ</name>
<dbReference type="AlphaFoldDB" id="A0AAV7JU93"/>
<dbReference type="Pfam" id="PF05276">
    <property type="entry name" value="SH3BP5"/>
    <property type="match status" value="1"/>
</dbReference>
<dbReference type="GO" id="GO:0035556">
    <property type="term" value="P:intracellular signal transduction"/>
    <property type="evidence" value="ECO:0007669"/>
    <property type="project" value="InterPro"/>
</dbReference>
<dbReference type="InterPro" id="IPR007940">
    <property type="entry name" value="SH3BP5"/>
</dbReference>
<comment type="caution">
    <text evidence="4">The sequence shown here is derived from an EMBL/GenBank/DDBJ whole genome shotgun (WGS) entry which is preliminary data.</text>
</comment>
<dbReference type="GO" id="GO:0005737">
    <property type="term" value="C:cytoplasm"/>
    <property type="evidence" value="ECO:0007669"/>
    <property type="project" value="TreeGrafter"/>
</dbReference>
<dbReference type="PANTHER" id="PTHR19423">
    <property type="entry name" value="SH3 DOMAIN-BINDING PROTEIN 5"/>
    <property type="match status" value="1"/>
</dbReference>
<keyword evidence="2" id="KW-0175">Coiled coil</keyword>
<organism evidence="4 5">
    <name type="scientific">Oopsacas minuta</name>
    <dbReference type="NCBI Taxonomy" id="111878"/>
    <lineage>
        <taxon>Eukaryota</taxon>
        <taxon>Metazoa</taxon>
        <taxon>Porifera</taxon>
        <taxon>Hexactinellida</taxon>
        <taxon>Hexasterophora</taxon>
        <taxon>Lyssacinosida</taxon>
        <taxon>Leucopsacidae</taxon>
        <taxon>Oopsacas</taxon>
    </lineage>
</organism>
<evidence type="ECO:0000313" key="4">
    <source>
        <dbReference type="EMBL" id="KAI6652030.1"/>
    </source>
</evidence>
<proteinExistence type="inferred from homology"/>
<keyword evidence="5" id="KW-1185">Reference proteome</keyword>
<protein>
    <submittedName>
        <fullName evidence="4">SH3 domain-binding protein 5</fullName>
    </submittedName>
</protein>
<dbReference type="EMBL" id="JAKMXF010000300">
    <property type="protein sequence ID" value="KAI6652030.1"/>
    <property type="molecule type" value="Genomic_DNA"/>
</dbReference>
<sequence length="392" mass="44363">MAESAPLLSDISNDAPPLQEVVSSQDLLGEMESLTSPESNLNTPVHVENKLATEELVECSLPLDEACEEPLDPRIKDELDTMNASGDDINNLEAQVLRIKTDLSKIMNEGNFKLDEMKLKIGDKTIENAKIYYTTLIKAKRVHRSLLKATRDFDLANKDRQTAKDELRKVEEDFLVSKSDKTREEASRENNSITKQQSSALEGLNVAITRVNELDEVVLKRENMHQQKSLEFTRLVATLQECKKKHRRNILKAKSYFETKYHYEHRLMDLMATRRYIFDQLKHAKVRYNVAMHNLETISLQIHNMRGDVNESVEKFLNNPLLLDGEGSLDGSSLGISEIDPSIANQNSITTGSVQSVNDLDDLSESLNQISIPAEPVKTAKTSYTKGRLTYL</sequence>
<accession>A0AAV7JU93</accession>
<evidence type="ECO:0000256" key="2">
    <source>
        <dbReference type="ARBA" id="ARBA00023054"/>
    </source>
</evidence>
<feature type="region of interest" description="Disordered" evidence="3">
    <location>
        <begin position="1"/>
        <end position="24"/>
    </location>
</feature>
<evidence type="ECO:0000256" key="3">
    <source>
        <dbReference type="SAM" id="MobiDB-lite"/>
    </source>
</evidence>
<dbReference type="Proteomes" id="UP001165289">
    <property type="component" value="Unassembled WGS sequence"/>
</dbReference>
<dbReference type="GO" id="GO:0004860">
    <property type="term" value="F:protein kinase inhibitor activity"/>
    <property type="evidence" value="ECO:0007669"/>
    <property type="project" value="TreeGrafter"/>
</dbReference>
<evidence type="ECO:0000313" key="5">
    <source>
        <dbReference type="Proteomes" id="UP001165289"/>
    </source>
</evidence>
<gene>
    <name evidence="4" type="ORF">LOD99_4575</name>
</gene>
<reference evidence="4 5" key="1">
    <citation type="journal article" date="2023" name="BMC Biol.">
        <title>The compact genome of the sponge Oopsacas minuta (Hexactinellida) is lacking key metazoan core genes.</title>
        <authorList>
            <person name="Santini S."/>
            <person name="Schenkelaars Q."/>
            <person name="Jourda C."/>
            <person name="Duchesne M."/>
            <person name="Belahbib H."/>
            <person name="Rocher C."/>
            <person name="Selva M."/>
            <person name="Riesgo A."/>
            <person name="Vervoort M."/>
            <person name="Leys S.P."/>
            <person name="Kodjabachian L."/>
            <person name="Le Bivic A."/>
            <person name="Borchiellini C."/>
            <person name="Claverie J.M."/>
            <person name="Renard E."/>
        </authorList>
    </citation>
    <scope>NUCLEOTIDE SEQUENCE [LARGE SCALE GENOMIC DNA]</scope>
    <source>
        <strain evidence="4">SPO-2</strain>
    </source>
</reference>
<evidence type="ECO:0000256" key="1">
    <source>
        <dbReference type="ARBA" id="ARBA00007796"/>
    </source>
</evidence>